<dbReference type="PANTHER" id="PTHR43827:SF3">
    <property type="entry name" value="NADP-DEPENDENT OXIDOREDUCTASE DOMAIN-CONTAINING PROTEIN"/>
    <property type="match status" value="1"/>
</dbReference>
<dbReference type="InterPro" id="IPR044494">
    <property type="entry name" value="AKR3C2/3"/>
</dbReference>
<dbReference type="PIRSF" id="PIRSF000097">
    <property type="entry name" value="AKR"/>
    <property type="match status" value="1"/>
</dbReference>
<dbReference type="PRINTS" id="PR00069">
    <property type="entry name" value="ALDKETRDTASE"/>
</dbReference>
<keyword evidence="3" id="KW-0560">Oxidoreductase</keyword>
<dbReference type="InterPro" id="IPR018170">
    <property type="entry name" value="Aldo/ket_reductase_CS"/>
</dbReference>
<keyword evidence="2" id="KW-0521">NADP</keyword>
<dbReference type="CDD" id="cd19120">
    <property type="entry name" value="AKR_AKR3C2-3"/>
    <property type="match status" value="1"/>
</dbReference>
<dbReference type="PANTHER" id="PTHR43827">
    <property type="entry name" value="2,5-DIKETO-D-GLUCONIC ACID REDUCTASE"/>
    <property type="match status" value="1"/>
</dbReference>
<dbReference type="Gene3D" id="3.20.20.100">
    <property type="entry name" value="NADP-dependent oxidoreductase domain"/>
    <property type="match status" value="1"/>
</dbReference>
<evidence type="ECO:0000313" key="8">
    <source>
        <dbReference type="EMBL" id="KAL1587753.1"/>
    </source>
</evidence>
<sequence length="296" mass="32823">MANIHTPIPNLKLNDGNSIPMLAYGTGTAWYKTGDESQLDEACISSAQMAIGLGYHHLDGAEVYKTETELGTAIKNSGVAREKLYVVTKVLPNIEDIPSALETSLKKLGVSYVDLYLIHAPFFSDNKATHQAKWAQMESLQASGLARSIGVSNYLPEQLAWLLETARVPPAINQIEFHPYLQHKELLKYHREHNIATSAYAPLTPVTKASPGPVDEVLGALAKKYAVSPGEICLRWCVEQDVVAVTTSAKEQRLSDYLRAMTFKLTPREVGMINEAGEGKHFRGFWTHKFGEEDRR</sequence>
<reference evidence="8 9" key="1">
    <citation type="journal article" date="2020" name="Microbiol. Resour. Announc.">
        <title>Draft Genome Sequence of a Cladosporium Species Isolated from the Mesophotic Ascidian Didemnum maculosum.</title>
        <authorList>
            <person name="Gioti A."/>
            <person name="Siaperas R."/>
            <person name="Nikolaivits E."/>
            <person name="Le Goff G."/>
            <person name="Ouazzani J."/>
            <person name="Kotoulas G."/>
            <person name="Topakas E."/>
        </authorList>
    </citation>
    <scope>NUCLEOTIDE SEQUENCE [LARGE SCALE GENOMIC DNA]</scope>
    <source>
        <strain evidence="8 9">TM138-S3</strain>
    </source>
</reference>
<dbReference type="InterPro" id="IPR020471">
    <property type="entry name" value="AKR"/>
</dbReference>
<comment type="similarity">
    <text evidence="1">Belongs to the aldo/keto reductase family.</text>
</comment>
<evidence type="ECO:0000259" key="7">
    <source>
        <dbReference type="Pfam" id="PF00248"/>
    </source>
</evidence>
<dbReference type="Pfam" id="PF00248">
    <property type="entry name" value="Aldo_ket_red"/>
    <property type="match status" value="1"/>
</dbReference>
<feature type="site" description="Lowers pKa of active site Tyr" evidence="6">
    <location>
        <position position="89"/>
    </location>
</feature>
<accession>A0AB34KRP3</accession>
<dbReference type="InterPro" id="IPR036812">
    <property type="entry name" value="NAD(P)_OxRdtase_dom_sf"/>
</dbReference>
<feature type="domain" description="NADP-dependent oxidoreductase" evidence="7">
    <location>
        <begin position="25"/>
        <end position="276"/>
    </location>
</feature>
<feature type="binding site" evidence="5">
    <location>
        <position position="119"/>
    </location>
    <ligand>
        <name>substrate</name>
    </ligand>
</feature>
<keyword evidence="9" id="KW-1185">Reference proteome</keyword>
<protein>
    <recommendedName>
        <fullName evidence="7">NADP-dependent oxidoreductase domain-containing protein</fullName>
    </recommendedName>
</protein>
<dbReference type="InterPro" id="IPR023210">
    <property type="entry name" value="NADP_OxRdtase_dom"/>
</dbReference>
<dbReference type="Proteomes" id="UP000803884">
    <property type="component" value="Unassembled WGS sequence"/>
</dbReference>
<comment type="caution">
    <text evidence="8">The sequence shown here is derived from an EMBL/GenBank/DDBJ whole genome shotgun (WGS) entry which is preliminary data.</text>
</comment>
<evidence type="ECO:0000256" key="2">
    <source>
        <dbReference type="ARBA" id="ARBA00022857"/>
    </source>
</evidence>
<name>A0AB34KRP3_9PEZI</name>
<organism evidence="8 9">
    <name type="scientific">Cladosporium halotolerans</name>
    <dbReference type="NCBI Taxonomy" id="1052096"/>
    <lineage>
        <taxon>Eukaryota</taxon>
        <taxon>Fungi</taxon>
        <taxon>Dikarya</taxon>
        <taxon>Ascomycota</taxon>
        <taxon>Pezizomycotina</taxon>
        <taxon>Dothideomycetes</taxon>
        <taxon>Dothideomycetidae</taxon>
        <taxon>Cladosporiales</taxon>
        <taxon>Cladosporiaceae</taxon>
        <taxon>Cladosporium</taxon>
    </lineage>
</organism>
<dbReference type="FunFam" id="3.20.20.100:FF:000002">
    <property type="entry name" value="2,5-diketo-D-gluconic acid reductase A"/>
    <property type="match status" value="1"/>
</dbReference>
<dbReference type="GO" id="GO:0016616">
    <property type="term" value="F:oxidoreductase activity, acting on the CH-OH group of donors, NAD or NADP as acceptor"/>
    <property type="evidence" value="ECO:0007669"/>
    <property type="project" value="UniProtKB-ARBA"/>
</dbReference>
<dbReference type="GeneID" id="96004940"/>
<evidence type="ECO:0000256" key="3">
    <source>
        <dbReference type="ARBA" id="ARBA00023002"/>
    </source>
</evidence>
<dbReference type="EMBL" id="JAAQHG020000009">
    <property type="protein sequence ID" value="KAL1587753.1"/>
    <property type="molecule type" value="Genomic_DNA"/>
</dbReference>
<dbReference type="PROSITE" id="PS00062">
    <property type="entry name" value="ALDOKETO_REDUCTASE_2"/>
    <property type="match status" value="1"/>
</dbReference>
<evidence type="ECO:0000256" key="4">
    <source>
        <dbReference type="PIRSR" id="PIRSR000097-1"/>
    </source>
</evidence>
<evidence type="ECO:0000313" key="9">
    <source>
        <dbReference type="Proteomes" id="UP000803884"/>
    </source>
</evidence>
<evidence type="ECO:0000256" key="5">
    <source>
        <dbReference type="PIRSR" id="PIRSR000097-2"/>
    </source>
</evidence>
<gene>
    <name evidence="8" type="ORF">WHR41_03496</name>
</gene>
<evidence type="ECO:0000256" key="6">
    <source>
        <dbReference type="PIRSR" id="PIRSR000097-3"/>
    </source>
</evidence>
<dbReference type="RefSeq" id="XP_069230858.1">
    <property type="nucleotide sequence ID" value="XM_069372102.1"/>
</dbReference>
<evidence type="ECO:0000256" key="1">
    <source>
        <dbReference type="ARBA" id="ARBA00007905"/>
    </source>
</evidence>
<dbReference type="GO" id="GO:0016652">
    <property type="term" value="F:oxidoreductase activity, acting on NAD(P)H as acceptor"/>
    <property type="evidence" value="ECO:0007669"/>
    <property type="project" value="InterPro"/>
</dbReference>
<proteinExistence type="inferred from homology"/>
<dbReference type="SUPFAM" id="SSF51430">
    <property type="entry name" value="NAD(P)-linked oxidoreductase"/>
    <property type="match status" value="1"/>
</dbReference>
<dbReference type="AlphaFoldDB" id="A0AB34KRP3"/>
<feature type="active site" description="Proton donor" evidence="4">
    <location>
        <position position="64"/>
    </location>
</feature>